<feature type="chain" id="PRO_5040273545" evidence="2">
    <location>
        <begin position="23"/>
        <end position="155"/>
    </location>
</feature>
<keyword evidence="2" id="KW-0732">Signal</keyword>
<feature type="compositionally biased region" description="Basic residues" evidence="1">
    <location>
        <begin position="132"/>
        <end position="155"/>
    </location>
</feature>
<comment type="caution">
    <text evidence="3">The sequence shown here is derived from an EMBL/GenBank/DDBJ whole genome shotgun (WGS) entry which is preliminary data.</text>
</comment>
<evidence type="ECO:0000256" key="2">
    <source>
        <dbReference type="SAM" id="SignalP"/>
    </source>
</evidence>
<proteinExistence type="predicted"/>
<feature type="region of interest" description="Disordered" evidence="1">
    <location>
        <begin position="102"/>
        <end position="155"/>
    </location>
</feature>
<evidence type="ECO:0000313" key="3">
    <source>
        <dbReference type="EMBL" id="CAG8537396.1"/>
    </source>
</evidence>
<evidence type="ECO:0000313" key="4">
    <source>
        <dbReference type="Proteomes" id="UP000789375"/>
    </source>
</evidence>
<sequence>MKSNLMSAALVLCIATLASVYASPNPSCRQYNVERKICIKNSDNVSTKDCICNSEKLNTLYNECHGSNVDPEQFFINELCNINSVNLMKRWTPNFYSNEPDSTIEQEQVTRKIAPKTPVLNKGAPKEELPKNKKKIKHIKKKRLKKEHQRTGMRR</sequence>
<gene>
    <name evidence="3" type="ORF">FMOSSE_LOCUS5810</name>
</gene>
<organism evidence="3 4">
    <name type="scientific">Funneliformis mosseae</name>
    <name type="common">Endomycorrhizal fungus</name>
    <name type="synonym">Glomus mosseae</name>
    <dbReference type="NCBI Taxonomy" id="27381"/>
    <lineage>
        <taxon>Eukaryota</taxon>
        <taxon>Fungi</taxon>
        <taxon>Fungi incertae sedis</taxon>
        <taxon>Mucoromycota</taxon>
        <taxon>Glomeromycotina</taxon>
        <taxon>Glomeromycetes</taxon>
        <taxon>Glomerales</taxon>
        <taxon>Glomeraceae</taxon>
        <taxon>Funneliformis</taxon>
    </lineage>
</organism>
<feature type="signal peptide" evidence="2">
    <location>
        <begin position="1"/>
        <end position="22"/>
    </location>
</feature>
<dbReference type="AlphaFoldDB" id="A0A9N9ANY0"/>
<protein>
    <submittedName>
        <fullName evidence="3">2141_t:CDS:1</fullName>
    </submittedName>
</protein>
<dbReference type="EMBL" id="CAJVPP010001153">
    <property type="protein sequence ID" value="CAG8537396.1"/>
    <property type="molecule type" value="Genomic_DNA"/>
</dbReference>
<name>A0A9N9ANY0_FUNMO</name>
<accession>A0A9N9ANY0</accession>
<evidence type="ECO:0000256" key="1">
    <source>
        <dbReference type="SAM" id="MobiDB-lite"/>
    </source>
</evidence>
<reference evidence="3" key="1">
    <citation type="submission" date="2021-06" db="EMBL/GenBank/DDBJ databases">
        <authorList>
            <person name="Kallberg Y."/>
            <person name="Tangrot J."/>
            <person name="Rosling A."/>
        </authorList>
    </citation>
    <scope>NUCLEOTIDE SEQUENCE</scope>
    <source>
        <strain evidence="3">87-6 pot B 2015</strain>
    </source>
</reference>
<dbReference type="Proteomes" id="UP000789375">
    <property type="component" value="Unassembled WGS sequence"/>
</dbReference>
<keyword evidence="4" id="KW-1185">Reference proteome</keyword>